<proteinExistence type="inferred from homology"/>
<dbReference type="RefSeq" id="WP_123663081.1">
    <property type="nucleotide sequence ID" value="NZ_RJKE01000001.1"/>
</dbReference>
<dbReference type="Gene3D" id="3.30.110.70">
    <property type="entry name" value="Hypothetical protein apc22750. Chain B"/>
    <property type="match status" value="1"/>
</dbReference>
<keyword evidence="4" id="KW-1185">Reference proteome</keyword>
<evidence type="ECO:0000313" key="4">
    <source>
        <dbReference type="Proteomes" id="UP000272400"/>
    </source>
</evidence>
<dbReference type="InterPro" id="IPR035439">
    <property type="entry name" value="UPF0145_dom_sf"/>
</dbReference>
<accession>A0A3N1CRE0</accession>
<gene>
    <name evidence="3" type="ORF">EDD29_1221</name>
</gene>
<dbReference type="Proteomes" id="UP000272400">
    <property type="component" value="Unassembled WGS sequence"/>
</dbReference>
<dbReference type="SUPFAM" id="SSF117782">
    <property type="entry name" value="YbjQ-like"/>
    <property type="match status" value="1"/>
</dbReference>
<dbReference type="AlphaFoldDB" id="A0A3N1CRE0"/>
<comment type="similarity">
    <text evidence="1">Belongs to the UPF0145 family.</text>
</comment>
<feature type="compositionally biased region" description="Low complexity" evidence="2">
    <location>
        <begin position="104"/>
        <end position="115"/>
    </location>
</feature>
<reference evidence="3 4" key="1">
    <citation type="submission" date="2018-11" db="EMBL/GenBank/DDBJ databases">
        <title>Sequencing the genomes of 1000 actinobacteria strains.</title>
        <authorList>
            <person name="Klenk H.-P."/>
        </authorList>
    </citation>
    <scope>NUCLEOTIDE SEQUENCE [LARGE SCALE GENOMIC DNA]</scope>
    <source>
        <strain evidence="3 4">DSM 44254</strain>
    </source>
</reference>
<name>A0A3N1CRE0_9ACTN</name>
<dbReference type="OrthoDB" id="9796448at2"/>
<evidence type="ECO:0000256" key="2">
    <source>
        <dbReference type="SAM" id="MobiDB-lite"/>
    </source>
</evidence>
<comment type="caution">
    <text evidence="3">The sequence shown here is derived from an EMBL/GenBank/DDBJ whole genome shotgun (WGS) entry which is preliminary data.</text>
</comment>
<feature type="region of interest" description="Disordered" evidence="2">
    <location>
        <begin position="87"/>
        <end position="115"/>
    </location>
</feature>
<sequence length="127" mass="13271">MLIVTTDTVAGYEIRYVRGAVSGAGVAHGGLSQARREAIERLKADTERYGCNAVVGMRFANCPLGDGSFEVYAYGTAVLVEQVKTETPTQDRVAVPPPVPGPSHGPSSGGMPMVGRNLTVQVPGGRI</sequence>
<protein>
    <submittedName>
        <fullName evidence="3">Uncharacterized protein YbjQ (UPF0145 family)</fullName>
    </submittedName>
</protein>
<evidence type="ECO:0000313" key="3">
    <source>
        <dbReference type="EMBL" id="ROO83714.1"/>
    </source>
</evidence>
<dbReference type="PANTHER" id="PTHR34068:SF2">
    <property type="entry name" value="UPF0145 PROTEIN SCO3412"/>
    <property type="match status" value="1"/>
</dbReference>
<dbReference type="PANTHER" id="PTHR34068">
    <property type="entry name" value="UPF0145 PROTEIN YBJQ"/>
    <property type="match status" value="1"/>
</dbReference>
<organism evidence="3 4">
    <name type="scientific">Actinocorallia herbida</name>
    <dbReference type="NCBI Taxonomy" id="58109"/>
    <lineage>
        <taxon>Bacteria</taxon>
        <taxon>Bacillati</taxon>
        <taxon>Actinomycetota</taxon>
        <taxon>Actinomycetes</taxon>
        <taxon>Streptosporangiales</taxon>
        <taxon>Thermomonosporaceae</taxon>
        <taxon>Actinocorallia</taxon>
    </lineage>
</organism>
<dbReference type="Pfam" id="PF01906">
    <property type="entry name" value="YbjQ_1"/>
    <property type="match status" value="1"/>
</dbReference>
<dbReference type="EMBL" id="RJKE01000001">
    <property type="protein sequence ID" value="ROO83714.1"/>
    <property type="molecule type" value="Genomic_DNA"/>
</dbReference>
<evidence type="ECO:0000256" key="1">
    <source>
        <dbReference type="ARBA" id="ARBA00010751"/>
    </source>
</evidence>
<dbReference type="InterPro" id="IPR002765">
    <property type="entry name" value="UPF0145_YbjQ-like"/>
</dbReference>